<feature type="domain" description="Dynein heavy chain coiled coil stalk" evidence="2">
    <location>
        <begin position="16"/>
        <end position="167"/>
    </location>
</feature>
<evidence type="ECO:0000259" key="2">
    <source>
        <dbReference type="Pfam" id="PF12777"/>
    </source>
</evidence>
<dbReference type="GO" id="GO:0051959">
    <property type="term" value="F:dynein light intermediate chain binding"/>
    <property type="evidence" value="ECO:0007669"/>
    <property type="project" value="InterPro"/>
</dbReference>
<dbReference type="EMBL" id="CAJOBJ010350784">
    <property type="protein sequence ID" value="CAF5207894.1"/>
    <property type="molecule type" value="Genomic_DNA"/>
</dbReference>
<sequence length="174" mass="19758">MKISKTDSIESLIQQITVKSAAAGGIYTWLDNTLKFHTVYLEVKPKQIALDVANEELSRAQQAFSKILARVQILEDCLTEENLKMQRALAEKDDAVRTKERLAHQIDLAERLVDGLASSRIIWTKRVETFKNDLETLLGDALLTSTFISYAGYFSRSYRISFVNKWRSVIAATK</sequence>
<dbReference type="GO" id="GO:0097729">
    <property type="term" value="C:9+2 motile cilium"/>
    <property type="evidence" value="ECO:0007669"/>
    <property type="project" value="TreeGrafter"/>
</dbReference>
<keyword evidence="1" id="KW-0175">Coiled coil</keyword>
<dbReference type="InterPro" id="IPR024743">
    <property type="entry name" value="Dynein_HC_stalk"/>
</dbReference>
<dbReference type="GO" id="GO:0005930">
    <property type="term" value="C:axoneme"/>
    <property type="evidence" value="ECO:0007669"/>
    <property type="project" value="TreeGrafter"/>
</dbReference>
<proteinExistence type="predicted"/>
<feature type="non-terminal residue" evidence="3">
    <location>
        <position position="1"/>
    </location>
</feature>
<evidence type="ECO:0000256" key="1">
    <source>
        <dbReference type="SAM" id="Coils"/>
    </source>
</evidence>
<dbReference type="GO" id="GO:0008569">
    <property type="term" value="F:minus-end-directed microtubule motor activity"/>
    <property type="evidence" value="ECO:0007669"/>
    <property type="project" value="TreeGrafter"/>
</dbReference>
<dbReference type="PANTHER" id="PTHR10676:SF36">
    <property type="entry name" value="DYNEIN HEAVY CHAIN AT 93AB, ISOFORM C"/>
    <property type="match status" value="1"/>
</dbReference>
<dbReference type="GO" id="GO:0060294">
    <property type="term" value="P:cilium movement involved in cell motility"/>
    <property type="evidence" value="ECO:0007669"/>
    <property type="project" value="TreeGrafter"/>
</dbReference>
<dbReference type="GO" id="GO:0045505">
    <property type="term" value="F:dynein intermediate chain binding"/>
    <property type="evidence" value="ECO:0007669"/>
    <property type="project" value="InterPro"/>
</dbReference>
<accession>A0A8S3J0U9</accession>
<dbReference type="PANTHER" id="PTHR10676">
    <property type="entry name" value="DYNEIN HEAVY CHAIN FAMILY PROTEIN"/>
    <property type="match status" value="1"/>
</dbReference>
<dbReference type="InterPro" id="IPR026983">
    <property type="entry name" value="DHC"/>
</dbReference>
<dbReference type="Proteomes" id="UP000681720">
    <property type="component" value="Unassembled WGS sequence"/>
</dbReference>
<feature type="coiled-coil region" evidence="1">
    <location>
        <begin position="50"/>
        <end position="105"/>
    </location>
</feature>
<dbReference type="Gene3D" id="1.20.920.20">
    <property type="match status" value="1"/>
</dbReference>
<name>A0A8S3J0U9_9BILA</name>
<evidence type="ECO:0000313" key="3">
    <source>
        <dbReference type="EMBL" id="CAF5207894.1"/>
    </source>
</evidence>
<comment type="caution">
    <text evidence="3">The sequence shown here is derived from an EMBL/GenBank/DDBJ whole genome shotgun (WGS) entry which is preliminary data.</text>
</comment>
<dbReference type="GO" id="GO:0030286">
    <property type="term" value="C:dynein complex"/>
    <property type="evidence" value="ECO:0007669"/>
    <property type="project" value="InterPro"/>
</dbReference>
<evidence type="ECO:0000313" key="4">
    <source>
        <dbReference type="Proteomes" id="UP000681720"/>
    </source>
</evidence>
<dbReference type="Pfam" id="PF12777">
    <property type="entry name" value="MT"/>
    <property type="match status" value="1"/>
</dbReference>
<organism evidence="3 4">
    <name type="scientific">Rotaria magnacalcarata</name>
    <dbReference type="NCBI Taxonomy" id="392030"/>
    <lineage>
        <taxon>Eukaryota</taxon>
        <taxon>Metazoa</taxon>
        <taxon>Spiralia</taxon>
        <taxon>Gnathifera</taxon>
        <taxon>Rotifera</taxon>
        <taxon>Eurotatoria</taxon>
        <taxon>Bdelloidea</taxon>
        <taxon>Philodinida</taxon>
        <taxon>Philodinidae</taxon>
        <taxon>Rotaria</taxon>
    </lineage>
</organism>
<dbReference type="AlphaFoldDB" id="A0A8S3J0U9"/>
<protein>
    <recommendedName>
        <fullName evidence="2">Dynein heavy chain coiled coil stalk domain-containing protein</fullName>
    </recommendedName>
</protein>
<reference evidence="3" key="1">
    <citation type="submission" date="2021-02" db="EMBL/GenBank/DDBJ databases">
        <authorList>
            <person name="Nowell W R."/>
        </authorList>
    </citation>
    <scope>NUCLEOTIDE SEQUENCE</scope>
</reference>
<gene>
    <name evidence="3" type="ORF">GIL414_LOCUS78800</name>
</gene>